<dbReference type="AlphaFoldDB" id="A0A4V5PL83"/>
<proteinExistence type="predicted"/>
<accession>A0A4V5PL83</accession>
<dbReference type="RefSeq" id="WP_136934711.1">
    <property type="nucleotide sequence ID" value="NZ_SSMQ01000070.1"/>
</dbReference>
<gene>
    <name evidence="1" type="ORF">E8A74_41700</name>
</gene>
<evidence type="ECO:0000313" key="2">
    <source>
        <dbReference type="Proteomes" id="UP000309215"/>
    </source>
</evidence>
<comment type="caution">
    <text evidence="1">The sequence shown here is derived from an EMBL/GenBank/DDBJ whole genome shotgun (WGS) entry which is preliminary data.</text>
</comment>
<organism evidence="1 2">
    <name type="scientific">Polyangium fumosum</name>
    <dbReference type="NCBI Taxonomy" id="889272"/>
    <lineage>
        <taxon>Bacteria</taxon>
        <taxon>Pseudomonadati</taxon>
        <taxon>Myxococcota</taxon>
        <taxon>Polyangia</taxon>
        <taxon>Polyangiales</taxon>
        <taxon>Polyangiaceae</taxon>
        <taxon>Polyangium</taxon>
    </lineage>
</organism>
<sequence>MGHDERGEMVLLEIMRAAPAYQHAAVYVANYAIALRSRGSEAYAEGVVHYALSRMLPDADGYVSFGRLRDILCDVSVSGALVPGLLRLEKAGVVCIERTEESPSLPQRVQLRIPL</sequence>
<name>A0A4V5PL83_9BACT</name>
<reference evidence="1 2" key="1">
    <citation type="submission" date="2019-04" db="EMBL/GenBank/DDBJ databases">
        <authorList>
            <person name="Li Y."/>
            <person name="Wang J."/>
        </authorList>
    </citation>
    <scope>NUCLEOTIDE SEQUENCE [LARGE SCALE GENOMIC DNA]</scope>
    <source>
        <strain evidence="1 2">DSM 14668</strain>
    </source>
</reference>
<dbReference type="OrthoDB" id="9848717at2"/>
<keyword evidence="2" id="KW-1185">Reference proteome</keyword>
<dbReference type="EMBL" id="SSMQ01000070">
    <property type="protein sequence ID" value="TKC98290.1"/>
    <property type="molecule type" value="Genomic_DNA"/>
</dbReference>
<dbReference type="Proteomes" id="UP000309215">
    <property type="component" value="Unassembled WGS sequence"/>
</dbReference>
<protein>
    <submittedName>
        <fullName evidence="1">Uncharacterized protein</fullName>
    </submittedName>
</protein>
<evidence type="ECO:0000313" key="1">
    <source>
        <dbReference type="EMBL" id="TKC98290.1"/>
    </source>
</evidence>